<dbReference type="Proteomes" id="UP000008066">
    <property type="component" value="Unassembled WGS sequence"/>
</dbReference>
<reference evidence="4 5" key="1">
    <citation type="journal article" date="2011" name="Cell">
        <title>Insight into structure and assembly of the nuclear pore complex by utilizing the genome of a eukaryotic thermophile.</title>
        <authorList>
            <person name="Amlacher S."/>
            <person name="Sarges P."/>
            <person name="Flemming D."/>
            <person name="van Noort V."/>
            <person name="Kunze R."/>
            <person name="Devos D.P."/>
            <person name="Arumugam M."/>
            <person name="Bork P."/>
            <person name="Hurt E."/>
        </authorList>
    </citation>
    <scope>NUCLEOTIDE SEQUENCE [LARGE SCALE GENOMIC DNA]</scope>
    <source>
        <strain evidence="5">DSM 1495 / CBS 144.50 / IMI 039719</strain>
    </source>
</reference>
<dbReference type="GO" id="GO:0004842">
    <property type="term" value="F:ubiquitin-protein transferase activity"/>
    <property type="evidence" value="ECO:0007669"/>
    <property type="project" value="TreeGrafter"/>
</dbReference>
<dbReference type="GeneID" id="18257234"/>
<dbReference type="Pfam" id="PF13637">
    <property type="entry name" value="Ank_4"/>
    <property type="match status" value="1"/>
</dbReference>
<keyword evidence="5" id="KW-1185">Reference proteome</keyword>
<keyword evidence="2 3" id="KW-0040">ANK repeat</keyword>
<dbReference type="InterPro" id="IPR002110">
    <property type="entry name" value="Ankyrin_rpt"/>
</dbReference>
<sequence>MASHTLNALPMELIVFIVENLDNVADIAALAQTNRRLYSTAHPLLYKRAAQCGDARPLAWAARHGLMSTLKMALDAGIDPNHEFVERISADDWERACVVAQENVVKNRGGELWDPVTRKPCESIPPTLPRTGGAAEIDEIAKPIRTSETAQLPATPSVTSQPSFTPFSRSFTFRPSLAPQPVKSTSSPNLVTRRYRALHVAASRGYNDILLKLLDAGASTNVPSERFCSCAPAYGLLNALENPEDDRDPPSWSPLHIAICHSHEETAQLLLEHGASHMMEHFNMTNANDPDNLGYGSTALHHAAGMGLTKLVDYLVTSKIQTNIDPRDDRTLTPFYHAYAQRRWDTTIPQLLSLGASVEVEIKMYIPYSAITPFGEACRLGHFAVADQLLKLGANPKHGFVTTTVKGGCLTPLHMCCMQSAVPVGTAPPTAAAEEGVGEREGEEDEEREMARMRIIEKLISLGADINARDCFGNTPLMAAMQWKNRAAIKALIKAGADLKDCATEGREALIQEIKASLKNSVATASSGP</sequence>
<evidence type="ECO:0000313" key="4">
    <source>
        <dbReference type="EMBL" id="EGS21341.1"/>
    </source>
</evidence>
<dbReference type="KEGG" id="cthr:CTHT_0031960"/>
<feature type="repeat" description="ANK" evidence="3">
    <location>
        <begin position="193"/>
        <end position="225"/>
    </location>
</feature>
<dbReference type="OMA" id="PLEWAAH"/>
<dbReference type="OrthoDB" id="341259at2759"/>
<dbReference type="RefSeq" id="XP_006693637.1">
    <property type="nucleotide sequence ID" value="XM_006693574.1"/>
</dbReference>
<gene>
    <name evidence="4" type="ORF">CTHT_0031960</name>
</gene>
<dbReference type="PANTHER" id="PTHR24171">
    <property type="entry name" value="ANKYRIN REPEAT DOMAIN-CONTAINING PROTEIN 39-RELATED"/>
    <property type="match status" value="1"/>
</dbReference>
<proteinExistence type="predicted"/>
<keyword evidence="1" id="KW-0677">Repeat</keyword>
<evidence type="ECO:0000313" key="5">
    <source>
        <dbReference type="Proteomes" id="UP000008066"/>
    </source>
</evidence>
<feature type="repeat" description="ANK" evidence="3">
    <location>
        <begin position="472"/>
        <end position="499"/>
    </location>
</feature>
<organism evidence="5">
    <name type="scientific">Chaetomium thermophilum (strain DSM 1495 / CBS 144.50 / IMI 039719)</name>
    <name type="common">Thermochaetoides thermophila</name>
    <dbReference type="NCBI Taxonomy" id="759272"/>
    <lineage>
        <taxon>Eukaryota</taxon>
        <taxon>Fungi</taxon>
        <taxon>Dikarya</taxon>
        <taxon>Ascomycota</taxon>
        <taxon>Pezizomycotina</taxon>
        <taxon>Sordariomycetes</taxon>
        <taxon>Sordariomycetidae</taxon>
        <taxon>Sordariales</taxon>
        <taxon>Chaetomiaceae</taxon>
        <taxon>Thermochaetoides</taxon>
    </lineage>
</organism>
<dbReference type="PROSITE" id="PS50297">
    <property type="entry name" value="ANK_REP_REGION"/>
    <property type="match status" value="3"/>
</dbReference>
<dbReference type="PRINTS" id="PR01415">
    <property type="entry name" value="ANKYRIN"/>
</dbReference>
<protein>
    <submittedName>
        <fullName evidence="4">Uncharacterized protein</fullName>
    </submittedName>
</protein>
<dbReference type="InterPro" id="IPR036770">
    <property type="entry name" value="Ankyrin_rpt-contain_sf"/>
</dbReference>
<dbReference type="GO" id="GO:0085020">
    <property type="term" value="P:protein K6-linked ubiquitination"/>
    <property type="evidence" value="ECO:0007669"/>
    <property type="project" value="TreeGrafter"/>
</dbReference>
<feature type="repeat" description="ANK" evidence="3">
    <location>
        <begin position="250"/>
        <end position="276"/>
    </location>
</feature>
<dbReference type="eggNOG" id="KOG4177">
    <property type="taxonomic scope" value="Eukaryota"/>
</dbReference>
<feature type="repeat" description="ANK" evidence="3">
    <location>
        <begin position="295"/>
        <end position="327"/>
    </location>
</feature>
<dbReference type="Pfam" id="PF12796">
    <property type="entry name" value="Ank_2"/>
    <property type="match status" value="1"/>
</dbReference>
<dbReference type="PANTHER" id="PTHR24171:SF8">
    <property type="entry name" value="BRCA1-ASSOCIATED RING DOMAIN PROTEIN 1"/>
    <property type="match status" value="1"/>
</dbReference>
<dbReference type="PROSITE" id="PS50088">
    <property type="entry name" value="ANK_REPEAT"/>
    <property type="match status" value="4"/>
</dbReference>
<dbReference type="SMART" id="SM00248">
    <property type="entry name" value="ANK"/>
    <property type="match status" value="7"/>
</dbReference>
<evidence type="ECO:0000256" key="3">
    <source>
        <dbReference type="PROSITE-ProRule" id="PRU00023"/>
    </source>
</evidence>
<dbReference type="HOGENOM" id="CLU_533157_0_0_1"/>
<evidence type="ECO:0000256" key="2">
    <source>
        <dbReference type="ARBA" id="ARBA00023043"/>
    </source>
</evidence>
<evidence type="ECO:0000256" key="1">
    <source>
        <dbReference type="ARBA" id="ARBA00022737"/>
    </source>
</evidence>
<accession>G0S4X0</accession>
<dbReference type="EMBL" id="GL988041">
    <property type="protein sequence ID" value="EGS21341.1"/>
    <property type="molecule type" value="Genomic_DNA"/>
</dbReference>
<name>G0S4X0_CHATD</name>
<dbReference type="Gene3D" id="1.25.40.20">
    <property type="entry name" value="Ankyrin repeat-containing domain"/>
    <property type="match status" value="3"/>
</dbReference>
<dbReference type="AlphaFoldDB" id="G0S4X0"/>
<dbReference type="SUPFAM" id="SSF48403">
    <property type="entry name" value="Ankyrin repeat"/>
    <property type="match status" value="1"/>
</dbReference>